<evidence type="ECO:0000259" key="3">
    <source>
        <dbReference type="Pfam" id="PF06863"/>
    </source>
</evidence>
<dbReference type="Proteomes" id="UP000414233">
    <property type="component" value="Unassembled WGS sequence"/>
</dbReference>
<dbReference type="Gene3D" id="2.60.40.1610">
    <property type="entry name" value="Domain of unknown function DUF1254"/>
    <property type="match status" value="1"/>
</dbReference>
<evidence type="ECO:0000256" key="1">
    <source>
        <dbReference type="SAM" id="SignalP"/>
    </source>
</evidence>
<evidence type="ECO:0000313" key="5">
    <source>
        <dbReference type="Proteomes" id="UP000414233"/>
    </source>
</evidence>
<feature type="domain" description="DUF1254" evidence="3">
    <location>
        <begin position="112"/>
        <end position="229"/>
    </location>
</feature>
<gene>
    <name evidence="4" type="ORF">PTE30175_04105</name>
</gene>
<feature type="signal peptide" evidence="1">
    <location>
        <begin position="1"/>
        <end position="38"/>
    </location>
</feature>
<dbReference type="InterPro" id="IPR037049">
    <property type="entry name" value="DUF1214_C_sf"/>
</dbReference>
<name>A0A5E4XZN5_9BURK</name>
<feature type="chain" id="PRO_5022877365" evidence="1">
    <location>
        <begin position="39"/>
        <end position="508"/>
    </location>
</feature>
<evidence type="ECO:0000259" key="2">
    <source>
        <dbReference type="Pfam" id="PF06742"/>
    </source>
</evidence>
<dbReference type="Gene3D" id="2.60.120.600">
    <property type="entry name" value="Domain of unknown function DUF1214, C-terminal domain"/>
    <property type="match status" value="1"/>
</dbReference>
<sequence>MRHRRAFAHHLTEVPLKSTCLRSVVVAALLLTTGMAIAADSGASAQKGKLAFDAAHYPSANTSQQLYDELDYQRAVQAYIWAQPLVGLGAMAEGARRIGIRPMELFVFDKLEQVNQTLQTGNDDVVYSFSYFNLQDSGPLVIEIPQGNQYGVVLDAWQRPIEDVGRIGPDEGKGGKYVIVPPGYRGDLPEQGYIVRQSPTNRGVLFLRAVRGPGDSVESAAEQLTHANLYPYASRSAPPPLQMRRMGSADYDGVTPKGLDYFTLLAERIHAEPGEERDRMMLGMLATLGIERGKPFAPDARLRAILQRASETGRMMVANLEFNPRRPRRVMFKGTQWRLPTGLISYTQERGPLTDVDERAALFRFGFAMHKFLNPDAKPIVGKGAAYATTYRDARGAFLDGARTYRLHVPANAPVLDYWSASAYDAENFSFINTEQRRPSLSSLKALKHNPDGSTDLYFGPKAPEGMQSNWIKTVPGNGFFLLFRLYSPTEAFYTGKWQLGDVTEIVR</sequence>
<evidence type="ECO:0000313" key="4">
    <source>
        <dbReference type="EMBL" id="VVE41919.1"/>
    </source>
</evidence>
<keyword evidence="1" id="KW-0732">Signal</keyword>
<organism evidence="4 5">
    <name type="scientific">Pandoraea terrae</name>
    <dbReference type="NCBI Taxonomy" id="1537710"/>
    <lineage>
        <taxon>Bacteria</taxon>
        <taxon>Pseudomonadati</taxon>
        <taxon>Pseudomonadota</taxon>
        <taxon>Betaproteobacteria</taxon>
        <taxon>Burkholderiales</taxon>
        <taxon>Burkholderiaceae</taxon>
        <taxon>Pandoraea</taxon>
    </lineage>
</organism>
<dbReference type="PANTHER" id="PTHR36509:SF3">
    <property type="entry name" value="SIGNAL PEPTIDE PROTEIN"/>
    <property type="match status" value="1"/>
</dbReference>
<dbReference type="InterPro" id="IPR037050">
    <property type="entry name" value="DUF1254_sf"/>
</dbReference>
<dbReference type="InterPro" id="IPR010621">
    <property type="entry name" value="DUF1214"/>
</dbReference>
<protein>
    <submittedName>
        <fullName evidence="4">Signal peptide protein</fullName>
    </submittedName>
</protein>
<reference evidence="4 5" key="1">
    <citation type="submission" date="2019-08" db="EMBL/GenBank/DDBJ databases">
        <authorList>
            <person name="Peeters C."/>
        </authorList>
    </citation>
    <scope>NUCLEOTIDE SEQUENCE [LARGE SCALE GENOMIC DNA]</scope>
    <source>
        <strain evidence="4 5">LMG 30175</strain>
    </source>
</reference>
<dbReference type="AlphaFoldDB" id="A0A5E4XZN5"/>
<accession>A0A5E4XZN5</accession>
<dbReference type="Pfam" id="PF06742">
    <property type="entry name" value="DUF1214"/>
    <property type="match status" value="1"/>
</dbReference>
<feature type="domain" description="DUF1214" evidence="2">
    <location>
        <begin position="385"/>
        <end position="490"/>
    </location>
</feature>
<dbReference type="InterPro" id="IPR010679">
    <property type="entry name" value="DUF1254"/>
</dbReference>
<dbReference type="SUPFAM" id="SSF160935">
    <property type="entry name" value="VPA0735-like"/>
    <property type="match status" value="1"/>
</dbReference>
<dbReference type="Pfam" id="PF06863">
    <property type="entry name" value="DUF1254"/>
    <property type="match status" value="1"/>
</dbReference>
<dbReference type="EMBL" id="CABPRZ010000020">
    <property type="protein sequence ID" value="VVE41919.1"/>
    <property type="molecule type" value="Genomic_DNA"/>
</dbReference>
<dbReference type="PANTHER" id="PTHR36509">
    <property type="entry name" value="BLL3101 PROTEIN"/>
    <property type="match status" value="1"/>
</dbReference>
<keyword evidence="5" id="KW-1185">Reference proteome</keyword>
<dbReference type="Gene3D" id="1.10.3360.10">
    <property type="entry name" value="VPA0735-like domain"/>
    <property type="match status" value="1"/>
</dbReference>
<proteinExistence type="predicted"/>